<name>A0A847S4F3_9BACT</name>
<feature type="domain" description="PhnB-like" evidence="1">
    <location>
        <begin position="4"/>
        <end position="129"/>
    </location>
</feature>
<protein>
    <submittedName>
        <fullName evidence="2">VOC family protein</fullName>
    </submittedName>
</protein>
<comment type="caution">
    <text evidence="2">The sequence shown here is derived from an EMBL/GenBank/DDBJ whole genome shotgun (WGS) entry which is preliminary data.</text>
</comment>
<dbReference type="AlphaFoldDB" id="A0A847S4F3"/>
<organism evidence="2 3">
    <name type="scientific">Chitinophaga varians</name>
    <dbReference type="NCBI Taxonomy" id="2202339"/>
    <lineage>
        <taxon>Bacteria</taxon>
        <taxon>Pseudomonadati</taxon>
        <taxon>Bacteroidota</taxon>
        <taxon>Chitinophagia</taxon>
        <taxon>Chitinophagales</taxon>
        <taxon>Chitinophagaceae</taxon>
        <taxon>Chitinophaga</taxon>
    </lineage>
</organism>
<sequence>MIQISAYLTFDGNCREAMSFYRECLGGDLSFRTVAEAEGAAVLPEPFREAVVQATLVSGELVLTGSDMVGEEGLIKGNAVSLLLHCRGEKETRDCYRKLSAGGVACHPLQDTISGGLFGVLTDKYGHHWLLSCNHIYPKK</sequence>
<dbReference type="Gene3D" id="3.10.180.10">
    <property type="entry name" value="2,3-Dihydroxybiphenyl 1,2-Dioxygenase, domain 1"/>
    <property type="match status" value="1"/>
</dbReference>
<dbReference type="InterPro" id="IPR029068">
    <property type="entry name" value="Glyas_Bleomycin-R_OHBP_Dase"/>
</dbReference>
<dbReference type="PANTHER" id="PTHR33990">
    <property type="entry name" value="PROTEIN YJDN-RELATED"/>
    <property type="match status" value="1"/>
</dbReference>
<dbReference type="InterPro" id="IPR028973">
    <property type="entry name" value="PhnB-like"/>
</dbReference>
<dbReference type="RefSeq" id="WP_168873919.1">
    <property type="nucleotide sequence ID" value="NZ_JABAIA010000003.1"/>
</dbReference>
<reference evidence="2 3" key="1">
    <citation type="submission" date="2020-04" db="EMBL/GenBank/DDBJ databases">
        <authorList>
            <person name="Yin C."/>
        </authorList>
    </citation>
    <scope>NUCLEOTIDE SEQUENCE [LARGE SCALE GENOMIC DNA]</scope>
    <source>
        <strain evidence="2 3">Ae27</strain>
    </source>
</reference>
<dbReference type="CDD" id="cd06588">
    <property type="entry name" value="PhnB_like"/>
    <property type="match status" value="1"/>
</dbReference>
<evidence type="ECO:0000313" key="2">
    <source>
        <dbReference type="EMBL" id="NLR67978.1"/>
    </source>
</evidence>
<evidence type="ECO:0000259" key="1">
    <source>
        <dbReference type="Pfam" id="PF06983"/>
    </source>
</evidence>
<evidence type="ECO:0000313" key="3">
    <source>
        <dbReference type="Proteomes" id="UP000570474"/>
    </source>
</evidence>
<dbReference type="SUPFAM" id="SSF54593">
    <property type="entry name" value="Glyoxalase/Bleomycin resistance protein/Dihydroxybiphenyl dioxygenase"/>
    <property type="match status" value="1"/>
</dbReference>
<dbReference type="PANTHER" id="PTHR33990:SF1">
    <property type="entry name" value="PROTEIN YJDN"/>
    <property type="match status" value="1"/>
</dbReference>
<proteinExistence type="predicted"/>
<gene>
    <name evidence="2" type="ORF">HGH92_26975</name>
</gene>
<dbReference type="Pfam" id="PF06983">
    <property type="entry name" value="3-dmu-9_3-mt"/>
    <property type="match status" value="1"/>
</dbReference>
<accession>A0A847S4F3</accession>
<dbReference type="Proteomes" id="UP000570474">
    <property type="component" value="Unassembled WGS sequence"/>
</dbReference>
<keyword evidence="3" id="KW-1185">Reference proteome</keyword>
<dbReference type="EMBL" id="JABAIA010000003">
    <property type="protein sequence ID" value="NLR67978.1"/>
    <property type="molecule type" value="Genomic_DNA"/>
</dbReference>